<dbReference type="PANTHER" id="PTHR42760">
    <property type="entry name" value="SHORT-CHAIN DEHYDROGENASES/REDUCTASES FAMILY MEMBER"/>
    <property type="match status" value="1"/>
</dbReference>
<dbReference type="EMBL" id="AGXG01000001">
    <property type="protein sequence ID" value="EIY40229.1"/>
    <property type="molecule type" value="Genomic_DNA"/>
</dbReference>
<evidence type="ECO:0000256" key="1">
    <source>
        <dbReference type="ARBA" id="ARBA00006484"/>
    </source>
</evidence>
<comment type="caution">
    <text evidence="3">The sequence shown here is derived from an EMBL/GenBank/DDBJ whole genome shotgun (WGS) entry which is preliminary data.</text>
</comment>
<dbReference type="PATRIC" id="fig|997874.3.peg.74"/>
<dbReference type="FunFam" id="3.40.50.720:FF:000084">
    <property type="entry name" value="Short-chain dehydrogenase reductase"/>
    <property type="match status" value="1"/>
</dbReference>
<dbReference type="GO" id="GO:0016616">
    <property type="term" value="F:oxidoreductase activity, acting on the CH-OH group of donors, NAD or NADP as acceptor"/>
    <property type="evidence" value="ECO:0007669"/>
    <property type="project" value="TreeGrafter"/>
</dbReference>
<sequence length="291" mass="31346">MSIKNCIKRIARFIVLGIPEIHTTAHIVSLAPNELLKGRTALITGGTSGIGYSIAKAFLASGAKVCITGRNEQKLNMACMQLKAIQPSYDHCVYGIIMDNRKVSDFPSKIDDILRMQGVNSIDILVNNAGVLGGEIATATEEIYDEILDTNLKGMFFLSQTMGKYMRDNQIKGNILNIASSSSLRPAVSAYTLTKWGTRGLTLGLAKVFAPYGITVNGIAPGPTATPMLGKNEESDITFLTNPLGRYALPEELANMAVFLVSDMGRSVVGDIIYMTGGSGLVTLDDVSYYF</sequence>
<dbReference type="AlphaFoldDB" id="I9G1S4"/>
<evidence type="ECO:0000256" key="2">
    <source>
        <dbReference type="RuleBase" id="RU000363"/>
    </source>
</evidence>
<comment type="similarity">
    <text evidence="1 2">Belongs to the short-chain dehydrogenases/reductases (SDR) family.</text>
</comment>
<dbReference type="PRINTS" id="PR00081">
    <property type="entry name" value="GDHRDH"/>
</dbReference>
<reference evidence="3 4" key="1">
    <citation type="submission" date="2012-02" db="EMBL/GenBank/DDBJ databases">
        <title>The Genome Sequence of Bacteroides cellulosilyticus CL02T12C19.</title>
        <authorList>
            <consortium name="The Broad Institute Genome Sequencing Platform"/>
            <person name="Earl A."/>
            <person name="Ward D."/>
            <person name="Feldgarden M."/>
            <person name="Gevers D."/>
            <person name="Zitomersky N.L."/>
            <person name="Coyne M.J."/>
            <person name="Comstock L.E."/>
            <person name="Young S.K."/>
            <person name="Zeng Q."/>
            <person name="Gargeya S."/>
            <person name="Fitzgerald M."/>
            <person name="Haas B."/>
            <person name="Abouelleil A."/>
            <person name="Alvarado L."/>
            <person name="Arachchi H.M."/>
            <person name="Berlin A."/>
            <person name="Chapman S.B."/>
            <person name="Gearin G."/>
            <person name="Goldberg J."/>
            <person name="Griggs A."/>
            <person name="Gujja S."/>
            <person name="Hansen M."/>
            <person name="Heiman D."/>
            <person name="Howarth C."/>
            <person name="Larimer J."/>
            <person name="Lui A."/>
            <person name="MacDonald P.J.P."/>
            <person name="McCowen C."/>
            <person name="Montmayeur A."/>
            <person name="Murphy C."/>
            <person name="Neiman D."/>
            <person name="Pearson M."/>
            <person name="Priest M."/>
            <person name="Roberts A."/>
            <person name="Saif S."/>
            <person name="Shea T."/>
            <person name="Sisk P."/>
            <person name="Stolte C."/>
            <person name="Sykes S."/>
            <person name="Wortman J."/>
            <person name="Nusbaum C."/>
            <person name="Birren B."/>
        </authorList>
    </citation>
    <scope>NUCLEOTIDE SEQUENCE [LARGE SCALE GENOMIC DNA]</scope>
    <source>
        <strain evidence="3 4">CL02T12C19</strain>
    </source>
</reference>
<accession>I9G1S4</accession>
<dbReference type="InterPro" id="IPR002347">
    <property type="entry name" value="SDR_fam"/>
</dbReference>
<dbReference type="OrthoDB" id="9788235at2"/>
<proteinExistence type="inferred from homology"/>
<dbReference type="HOGENOM" id="CLU_010194_1_1_10"/>
<dbReference type="Proteomes" id="UP000003741">
    <property type="component" value="Unassembled WGS sequence"/>
</dbReference>
<evidence type="ECO:0000313" key="3">
    <source>
        <dbReference type="EMBL" id="EIY40229.1"/>
    </source>
</evidence>
<protein>
    <recommendedName>
        <fullName evidence="5">3-oxoacyl-[acyl-carrier-protein] reductase</fullName>
    </recommendedName>
</protein>
<dbReference type="PRINTS" id="PR00080">
    <property type="entry name" value="SDRFAMILY"/>
</dbReference>
<dbReference type="CDD" id="cd05233">
    <property type="entry name" value="SDR_c"/>
    <property type="match status" value="1"/>
</dbReference>
<dbReference type="SUPFAM" id="SSF51735">
    <property type="entry name" value="NAD(P)-binding Rossmann-fold domains"/>
    <property type="match status" value="1"/>
</dbReference>
<name>I9G1S4_9BACE</name>
<evidence type="ECO:0008006" key="5">
    <source>
        <dbReference type="Google" id="ProtNLM"/>
    </source>
</evidence>
<dbReference type="Pfam" id="PF00106">
    <property type="entry name" value="adh_short"/>
    <property type="match status" value="1"/>
</dbReference>
<dbReference type="RefSeq" id="WP_007215149.1">
    <property type="nucleotide sequence ID" value="NZ_JH724085.1"/>
</dbReference>
<keyword evidence="4" id="KW-1185">Reference proteome</keyword>
<organism evidence="3 4">
    <name type="scientific">Bacteroides cellulosilyticus CL02T12C19</name>
    <dbReference type="NCBI Taxonomy" id="997874"/>
    <lineage>
        <taxon>Bacteria</taxon>
        <taxon>Pseudomonadati</taxon>
        <taxon>Bacteroidota</taxon>
        <taxon>Bacteroidia</taxon>
        <taxon>Bacteroidales</taxon>
        <taxon>Bacteroidaceae</taxon>
        <taxon>Bacteroides</taxon>
    </lineage>
</organism>
<dbReference type="Gene3D" id="3.40.50.720">
    <property type="entry name" value="NAD(P)-binding Rossmann-like Domain"/>
    <property type="match status" value="1"/>
</dbReference>
<evidence type="ECO:0000313" key="4">
    <source>
        <dbReference type="Proteomes" id="UP000003741"/>
    </source>
</evidence>
<gene>
    <name evidence="3" type="ORF">HMPREF1062_00072</name>
</gene>
<dbReference type="InterPro" id="IPR036291">
    <property type="entry name" value="NAD(P)-bd_dom_sf"/>
</dbReference>